<dbReference type="Proteomes" id="UP000324091">
    <property type="component" value="Unassembled WGS sequence"/>
</dbReference>
<keyword evidence="3 5" id="KW-1133">Transmembrane helix</keyword>
<evidence type="ECO:0000313" key="7">
    <source>
        <dbReference type="Proteomes" id="UP000324091"/>
    </source>
</evidence>
<dbReference type="AlphaFoldDB" id="A0A5C6MLH2"/>
<reference evidence="6 7" key="1">
    <citation type="submission" date="2019-04" db="EMBL/GenBank/DDBJ databases">
        <title>Chromosome genome assembly for Takifugu flavidus.</title>
        <authorList>
            <person name="Xiao S."/>
        </authorList>
    </citation>
    <scope>NUCLEOTIDE SEQUENCE [LARGE SCALE GENOMIC DNA]</scope>
    <source>
        <strain evidence="6">HTHZ2018</strain>
        <tissue evidence="6">Muscle</tissue>
    </source>
</reference>
<evidence type="ECO:0000256" key="1">
    <source>
        <dbReference type="ARBA" id="ARBA00004141"/>
    </source>
</evidence>
<evidence type="ECO:0000313" key="6">
    <source>
        <dbReference type="EMBL" id="TWW54240.1"/>
    </source>
</evidence>
<keyword evidence="7" id="KW-1185">Reference proteome</keyword>
<protein>
    <submittedName>
        <fullName evidence="6">TWIK-related individual potassium channel</fullName>
    </submittedName>
</protein>
<dbReference type="Gene3D" id="1.10.287.70">
    <property type="match status" value="1"/>
</dbReference>
<dbReference type="GO" id="GO:0005886">
    <property type="term" value="C:plasma membrane"/>
    <property type="evidence" value="ECO:0007669"/>
    <property type="project" value="TreeGrafter"/>
</dbReference>
<proteinExistence type="predicted"/>
<feature type="transmembrane region" description="Helical" evidence="5">
    <location>
        <begin position="21"/>
        <end position="46"/>
    </location>
</feature>
<dbReference type="SUPFAM" id="SSF81324">
    <property type="entry name" value="Voltage-gated potassium channels"/>
    <property type="match status" value="1"/>
</dbReference>
<name>A0A5C6MLH2_9TELE</name>
<dbReference type="PANTHER" id="PTHR11003">
    <property type="entry name" value="POTASSIUM CHANNEL, SUBFAMILY K"/>
    <property type="match status" value="1"/>
</dbReference>
<dbReference type="EMBL" id="RHFK02000334">
    <property type="protein sequence ID" value="TWW54240.1"/>
    <property type="molecule type" value="Genomic_DNA"/>
</dbReference>
<dbReference type="GO" id="GO:0015271">
    <property type="term" value="F:outward rectifier potassium channel activity"/>
    <property type="evidence" value="ECO:0007669"/>
    <property type="project" value="TreeGrafter"/>
</dbReference>
<evidence type="ECO:0000256" key="4">
    <source>
        <dbReference type="ARBA" id="ARBA00023136"/>
    </source>
</evidence>
<sequence length="132" mass="14665">MSVGVKRRLSIQARSRRCLACLWRLVPHVLLSLSLVAYAAIGALVFQHIEGGNSSSIQEDYRVFLDQIVGTIQNFTGSNDDIVMEVENKMRIGFKSIWLQRPDRWTFFGSMFFCCTVFTTVAAGSAHSAGAS</sequence>
<dbReference type="InterPro" id="IPR003280">
    <property type="entry name" value="2pore_dom_K_chnl"/>
</dbReference>
<keyword evidence="6" id="KW-0407">Ion channel</keyword>
<feature type="transmembrane region" description="Helical" evidence="5">
    <location>
        <begin position="105"/>
        <end position="126"/>
    </location>
</feature>
<organism evidence="6 7">
    <name type="scientific">Takifugu flavidus</name>
    <name type="common">sansaifugu</name>
    <dbReference type="NCBI Taxonomy" id="433684"/>
    <lineage>
        <taxon>Eukaryota</taxon>
        <taxon>Metazoa</taxon>
        <taxon>Chordata</taxon>
        <taxon>Craniata</taxon>
        <taxon>Vertebrata</taxon>
        <taxon>Euteleostomi</taxon>
        <taxon>Actinopterygii</taxon>
        <taxon>Neopterygii</taxon>
        <taxon>Teleostei</taxon>
        <taxon>Neoteleostei</taxon>
        <taxon>Acanthomorphata</taxon>
        <taxon>Eupercaria</taxon>
        <taxon>Tetraodontiformes</taxon>
        <taxon>Tetradontoidea</taxon>
        <taxon>Tetraodontidae</taxon>
        <taxon>Takifugu</taxon>
    </lineage>
</organism>
<dbReference type="PANTHER" id="PTHR11003:SF346">
    <property type="entry name" value="POTASSIUM CHANNEL SUBFAMILY K MEMBER 18"/>
    <property type="match status" value="1"/>
</dbReference>
<evidence type="ECO:0000256" key="2">
    <source>
        <dbReference type="ARBA" id="ARBA00022692"/>
    </source>
</evidence>
<keyword evidence="6" id="KW-0406">Ion transport</keyword>
<dbReference type="GO" id="GO:0022841">
    <property type="term" value="F:potassium ion leak channel activity"/>
    <property type="evidence" value="ECO:0007669"/>
    <property type="project" value="TreeGrafter"/>
</dbReference>
<evidence type="ECO:0000256" key="3">
    <source>
        <dbReference type="ARBA" id="ARBA00022989"/>
    </source>
</evidence>
<dbReference type="GO" id="GO:0030322">
    <property type="term" value="P:stabilization of membrane potential"/>
    <property type="evidence" value="ECO:0007669"/>
    <property type="project" value="TreeGrafter"/>
</dbReference>
<comment type="caution">
    <text evidence="6">The sequence shown here is derived from an EMBL/GenBank/DDBJ whole genome shotgun (WGS) entry which is preliminary data.</text>
</comment>
<keyword evidence="6" id="KW-0813">Transport</keyword>
<keyword evidence="4 5" id="KW-0472">Membrane</keyword>
<comment type="subcellular location">
    <subcellularLocation>
        <location evidence="1">Membrane</location>
        <topology evidence="1">Multi-pass membrane protein</topology>
    </subcellularLocation>
</comment>
<gene>
    <name evidence="6" type="ORF">D4764_0096860</name>
</gene>
<evidence type="ECO:0000256" key="5">
    <source>
        <dbReference type="SAM" id="Phobius"/>
    </source>
</evidence>
<keyword evidence="2 5" id="KW-0812">Transmembrane</keyword>
<accession>A0A5C6MLH2</accession>